<reference evidence="3" key="1">
    <citation type="journal article" date="2014" name="Science">
        <title>The coffee genome provides insight into the convergent evolution of caffeine biosynthesis.</title>
        <authorList>
            <person name="Denoeud F."/>
            <person name="Carretero-Paulet L."/>
            <person name="Dereeper A."/>
            <person name="Droc G."/>
            <person name="Guyot R."/>
            <person name="Pietrella M."/>
            <person name="Zheng C."/>
            <person name="Alberti A."/>
            <person name="Anthony F."/>
            <person name="Aprea G."/>
            <person name="Aury J.M."/>
            <person name="Bento P."/>
            <person name="Bernard M."/>
            <person name="Bocs S."/>
            <person name="Campa C."/>
            <person name="Cenci A."/>
            <person name="Combes M.C."/>
            <person name="Crouzillat D."/>
            <person name="Da Silva C."/>
            <person name="Daddiego L."/>
            <person name="De Bellis F."/>
            <person name="Dussert S."/>
            <person name="Garsmeur O."/>
            <person name="Gayraud T."/>
            <person name="Guignon V."/>
            <person name="Jahn K."/>
            <person name="Jamilloux V."/>
            <person name="Joet T."/>
            <person name="Labadie K."/>
            <person name="Lan T."/>
            <person name="Leclercq J."/>
            <person name="Lepelley M."/>
            <person name="Leroy T."/>
            <person name="Li L.T."/>
            <person name="Librado P."/>
            <person name="Lopez L."/>
            <person name="Munoz A."/>
            <person name="Noel B."/>
            <person name="Pallavicini A."/>
            <person name="Perrotta G."/>
            <person name="Poncet V."/>
            <person name="Pot D."/>
            <person name="Priyono X."/>
            <person name="Rigoreau M."/>
            <person name="Rouard M."/>
            <person name="Rozas J."/>
            <person name="Tranchant-Dubreuil C."/>
            <person name="VanBuren R."/>
            <person name="Zhang Q."/>
            <person name="Andrade A.C."/>
            <person name="Argout X."/>
            <person name="Bertrand B."/>
            <person name="de Kochko A."/>
            <person name="Graziosi G."/>
            <person name="Henry R.J."/>
            <person name="Jayarama X."/>
            <person name="Ming R."/>
            <person name="Nagai C."/>
            <person name="Rounsley S."/>
            <person name="Sankoff D."/>
            <person name="Giuliano G."/>
            <person name="Albert V.A."/>
            <person name="Wincker P."/>
            <person name="Lashermes P."/>
        </authorList>
    </citation>
    <scope>NUCLEOTIDE SEQUENCE [LARGE SCALE GENOMIC DNA]</scope>
    <source>
        <strain evidence="3">cv. DH200-94</strain>
    </source>
</reference>
<keyword evidence="1" id="KW-0732">Signal</keyword>
<evidence type="ECO:0000313" key="3">
    <source>
        <dbReference type="Proteomes" id="UP000295252"/>
    </source>
</evidence>
<evidence type="ECO:0000313" key="2">
    <source>
        <dbReference type="EMBL" id="CDP10253.1"/>
    </source>
</evidence>
<dbReference type="InParanoid" id="A0A068URN3"/>
<sequence>MFVQFPSLFSLALRILNLKAIAVEEWSVARQKGMERVQGHNRIEAYQGHNCSLLPPWLMIQSMICS</sequence>
<feature type="signal peptide" evidence="1">
    <location>
        <begin position="1"/>
        <end position="22"/>
    </location>
</feature>
<accession>A0A068URN3</accession>
<dbReference type="AlphaFoldDB" id="A0A068URN3"/>
<gene>
    <name evidence="2" type="ORF">GSCOC_T00030920001</name>
</gene>
<dbReference type="Proteomes" id="UP000295252">
    <property type="component" value="Chromosome VIII"/>
</dbReference>
<keyword evidence="3" id="KW-1185">Reference proteome</keyword>
<dbReference type="EMBL" id="HG739127">
    <property type="protein sequence ID" value="CDP10253.1"/>
    <property type="molecule type" value="Genomic_DNA"/>
</dbReference>
<evidence type="ECO:0008006" key="4">
    <source>
        <dbReference type="Google" id="ProtNLM"/>
    </source>
</evidence>
<protein>
    <recommendedName>
        <fullName evidence="4">Secreted protein</fullName>
    </recommendedName>
</protein>
<evidence type="ECO:0000256" key="1">
    <source>
        <dbReference type="SAM" id="SignalP"/>
    </source>
</evidence>
<organism evidence="2 3">
    <name type="scientific">Coffea canephora</name>
    <name type="common">Robusta coffee</name>
    <dbReference type="NCBI Taxonomy" id="49390"/>
    <lineage>
        <taxon>Eukaryota</taxon>
        <taxon>Viridiplantae</taxon>
        <taxon>Streptophyta</taxon>
        <taxon>Embryophyta</taxon>
        <taxon>Tracheophyta</taxon>
        <taxon>Spermatophyta</taxon>
        <taxon>Magnoliopsida</taxon>
        <taxon>eudicotyledons</taxon>
        <taxon>Gunneridae</taxon>
        <taxon>Pentapetalae</taxon>
        <taxon>asterids</taxon>
        <taxon>lamiids</taxon>
        <taxon>Gentianales</taxon>
        <taxon>Rubiaceae</taxon>
        <taxon>Ixoroideae</taxon>
        <taxon>Gardenieae complex</taxon>
        <taxon>Bertiereae - Coffeeae clade</taxon>
        <taxon>Coffeeae</taxon>
        <taxon>Coffea</taxon>
    </lineage>
</organism>
<feature type="chain" id="PRO_5001655164" description="Secreted protein" evidence="1">
    <location>
        <begin position="23"/>
        <end position="66"/>
    </location>
</feature>
<proteinExistence type="predicted"/>
<dbReference type="Gramene" id="CDP10253">
    <property type="protein sequence ID" value="CDP10253"/>
    <property type="gene ID" value="GSCOC_T00030920001"/>
</dbReference>
<name>A0A068URN3_COFCA</name>